<evidence type="ECO:0000256" key="7">
    <source>
        <dbReference type="ARBA" id="ARBA00022490"/>
    </source>
</evidence>
<evidence type="ECO:0000256" key="4">
    <source>
        <dbReference type="ARBA" id="ARBA00010416"/>
    </source>
</evidence>
<keyword evidence="22" id="KW-1185">Reference proteome</keyword>
<evidence type="ECO:0000256" key="14">
    <source>
        <dbReference type="ARBA" id="ARBA00030398"/>
    </source>
</evidence>
<dbReference type="Gene3D" id="3.40.1190.10">
    <property type="entry name" value="Mur-like, catalytic domain"/>
    <property type="match status" value="1"/>
</dbReference>
<evidence type="ECO:0000256" key="10">
    <source>
        <dbReference type="ARBA" id="ARBA00022840"/>
    </source>
</evidence>
<dbReference type="GO" id="GO:0071555">
    <property type="term" value="P:cell wall organization"/>
    <property type="evidence" value="ECO:0007669"/>
    <property type="project" value="UniProtKB-KW"/>
</dbReference>
<dbReference type="Pfam" id="PF21799">
    <property type="entry name" value="MurD-like_N"/>
    <property type="match status" value="1"/>
</dbReference>
<evidence type="ECO:0000256" key="9">
    <source>
        <dbReference type="ARBA" id="ARBA00022741"/>
    </source>
</evidence>
<evidence type="ECO:0000256" key="2">
    <source>
        <dbReference type="ARBA" id="ARBA00004496"/>
    </source>
</evidence>
<comment type="similarity">
    <text evidence="4 17">Belongs to the MurCDEF family.</text>
</comment>
<dbReference type="InterPro" id="IPR005762">
    <property type="entry name" value="MurD"/>
</dbReference>
<protein>
    <recommendedName>
        <fullName evidence="6 17">UDP-N-acetylmuramoylalanine--D-glutamate ligase</fullName>
        <ecNumber evidence="5 17">6.3.2.9</ecNumber>
    </recommendedName>
    <alternativeName>
        <fullName evidence="15 17">D-glutamic acid-adding enzyme</fullName>
    </alternativeName>
    <alternativeName>
        <fullName evidence="14 17">UDP-N-acetylmuramoyl-L-alanyl-D-glutamate synthetase</fullName>
    </alternativeName>
</protein>
<keyword evidence="13 17" id="KW-0961">Cell wall biogenesis/degradation</keyword>
<keyword evidence="8 17" id="KW-0436">Ligase</keyword>
<dbReference type="STRING" id="1121925.SAMN02746011_01254"/>
<dbReference type="InterPro" id="IPR036615">
    <property type="entry name" value="Mur_ligase_C_dom_sf"/>
</dbReference>
<dbReference type="PANTHER" id="PTHR43692:SF1">
    <property type="entry name" value="UDP-N-ACETYLMURAMOYLALANINE--D-GLUTAMATE LIGASE"/>
    <property type="match status" value="1"/>
</dbReference>
<evidence type="ECO:0000256" key="16">
    <source>
        <dbReference type="ARBA" id="ARBA00047632"/>
    </source>
</evidence>
<comment type="catalytic activity">
    <reaction evidence="16 17 18">
        <text>UDP-N-acetyl-alpha-D-muramoyl-L-alanine + D-glutamate + ATP = UDP-N-acetyl-alpha-D-muramoyl-L-alanyl-D-glutamate + ADP + phosphate + H(+)</text>
        <dbReference type="Rhea" id="RHEA:16429"/>
        <dbReference type="ChEBI" id="CHEBI:15378"/>
        <dbReference type="ChEBI" id="CHEBI:29986"/>
        <dbReference type="ChEBI" id="CHEBI:30616"/>
        <dbReference type="ChEBI" id="CHEBI:43474"/>
        <dbReference type="ChEBI" id="CHEBI:83898"/>
        <dbReference type="ChEBI" id="CHEBI:83900"/>
        <dbReference type="ChEBI" id="CHEBI:456216"/>
        <dbReference type="EC" id="6.3.2.9"/>
    </reaction>
</comment>
<dbReference type="Gene3D" id="3.40.50.720">
    <property type="entry name" value="NAD(P)-binding Rossmann-like Domain"/>
    <property type="match status" value="1"/>
</dbReference>
<dbReference type="RefSeq" id="WP_078756009.1">
    <property type="nucleotide sequence ID" value="NZ_FUWO01000010.1"/>
</dbReference>
<evidence type="ECO:0000256" key="3">
    <source>
        <dbReference type="ARBA" id="ARBA00004752"/>
    </source>
</evidence>
<keyword evidence="12 17" id="KW-0573">Peptidoglycan synthesis</keyword>
<evidence type="ECO:0000259" key="20">
    <source>
        <dbReference type="Pfam" id="PF08245"/>
    </source>
</evidence>
<keyword evidence="17 18" id="KW-0131">Cell cycle</keyword>
<evidence type="ECO:0000256" key="6">
    <source>
        <dbReference type="ARBA" id="ARBA00015655"/>
    </source>
</evidence>
<dbReference type="InterPro" id="IPR004101">
    <property type="entry name" value="Mur_ligase_C"/>
</dbReference>
<dbReference type="PANTHER" id="PTHR43692">
    <property type="entry name" value="UDP-N-ACETYLMURAMOYLALANINE--D-GLUTAMATE LIGASE"/>
    <property type="match status" value="1"/>
</dbReference>
<keyword evidence="17 18" id="KW-0132">Cell division</keyword>
<dbReference type="AlphaFoldDB" id="A0A1T4LYX6"/>
<evidence type="ECO:0000256" key="15">
    <source>
        <dbReference type="ARBA" id="ARBA00032324"/>
    </source>
</evidence>
<gene>
    <name evidence="17" type="primary">murD</name>
    <name evidence="21" type="ORF">SAMN02746011_01254</name>
</gene>
<dbReference type="NCBIfam" id="TIGR01087">
    <property type="entry name" value="murD"/>
    <property type="match status" value="1"/>
</dbReference>
<dbReference type="OrthoDB" id="9809796at2"/>
<dbReference type="EMBL" id="FUWO01000010">
    <property type="protein sequence ID" value="SJZ59939.1"/>
    <property type="molecule type" value="Genomic_DNA"/>
</dbReference>
<evidence type="ECO:0000313" key="21">
    <source>
        <dbReference type="EMBL" id="SJZ59939.1"/>
    </source>
</evidence>
<comment type="subcellular location">
    <subcellularLocation>
        <location evidence="2 17 18">Cytoplasm</location>
    </subcellularLocation>
</comment>
<dbReference type="InterPro" id="IPR036565">
    <property type="entry name" value="Mur-like_cat_sf"/>
</dbReference>
<name>A0A1T4LYX6_9LACT</name>
<reference evidence="22" key="1">
    <citation type="submission" date="2017-02" db="EMBL/GenBank/DDBJ databases">
        <authorList>
            <person name="Varghese N."/>
            <person name="Submissions S."/>
        </authorList>
    </citation>
    <scope>NUCLEOTIDE SEQUENCE [LARGE SCALE GENOMIC DNA]</scope>
    <source>
        <strain evidence="22">DSM 15739</strain>
    </source>
</reference>
<dbReference type="GO" id="GO:0008764">
    <property type="term" value="F:UDP-N-acetylmuramoylalanine-D-glutamate ligase activity"/>
    <property type="evidence" value="ECO:0007669"/>
    <property type="project" value="UniProtKB-UniRule"/>
</dbReference>
<feature type="domain" description="Mur ligase central" evidence="20">
    <location>
        <begin position="113"/>
        <end position="290"/>
    </location>
</feature>
<dbReference type="GO" id="GO:0051301">
    <property type="term" value="P:cell division"/>
    <property type="evidence" value="ECO:0007669"/>
    <property type="project" value="UniProtKB-KW"/>
</dbReference>
<dbReference type="Pfam" id="PF08245">
    <property type="entry name" value="Mur_ligase_M"/>
    <property type="match status" value="1"/>
</dbReference>
<dbReference type="Pfam" id="PF02875">
    <property type="entry name" value="Mur_ligase_C"/>
    <property type="match status" value="1"/>
</dbReference>
<proteinExistence type="inferred from homology"/>
<evidence type="ECO:0000256" key="12">
    <source>
        <dbReference type="ARBA" id="ARBA00022984"/>
    </source>
</evidence>
<evidence type="ECO:0000256" key="11">
    <source>
        <dbReference type="ARBA" id="ARBA00022960"/>
    </source>
</evidence>
<evidence type="ECO:0000256" key="17">
    <source>
        <dbReference type="HAMAP-Rule" id="MF_00639"/>
    </source>
</evidence>
<evidence type="ECO:0000256" key="1">
    <source>
        <dbReference type="ARBA" id="ARBA00002734"/>
    </source>
</evidence>
<evidence type="ECO:0000313" key="22">
    <source>
        <dbReference type="Proteomes" id="UP000189941"/>
    </source>
</evidence>
<organism evidence="21 22">
    <name type="scientific">Globicatella sulfidifaciens DSM 15739</name>
    <dbReference type="NCBI Taxonomy" id="1121925"/>
    <lineage>
        <taxon>Bacteria</taxon>
        <taxon>Bacillati</taxon>
        <taxon>Bacillota</taxon>
        <taxon>Bacilli</taxon>
        <taxon>Lactobacillales</taxon>
        <taxon>Aerococcaceae</taxon>
        <taxon>Globicatella</taxon>
    </lineage>
</organism>
<keyword evidence="9 17" id="KW-0547">Nucleotide-binding</keyword>
<keyword evidence="10 17" id="KW-0067">ATP-binding</keyword>
<feature type="domain" description="Mur ligase C-terminal" evidence="19">
    <location>
        <begin position="314"/>
        <end position="426"/>
    </location>
</feature>
<dbReference type="GO" id="GO:0008360">
    <property type="term" value="P:regulation of cell shape"/>
    <property type="evidence" value="ECO:0007669"/>
    <property type="project" value="UniProtKB-KW"/>
</dbReference>
<evidence type="ECO:0000256" key="8">
    <source>
        <dbReference type="ARBA" id="ARBA00022598"/>
    </source>
</evidence>
<evidence type="ECO:0000256" key="13">
    <source>
        <dbReference type="ARBA" id="ARBA00023316"/>
    </source>
</evidence>
<dbReference type="InterPro" id="IPR013221">
    <property type="entry name" value="Mur_ligase_cen"/>
</dbReference>
<keyword evidence="7 17" id="KW-0963">Cytoplasm</keyword>
<dbReference type="SUPFAM" id="SSF53623">
    <property type="entry name" value="MurD-like peptide ligases, catalytic domain"/>
    <property type="match status" value="1"/>
</dbReference>
<dbReference type="UniPathway" id="UPA00219"/>
<evidence type="ECO:0000256" key="5">
    <source>
        <dbReference type="ARBA" id="ARBA00012212"/>
    </source>
</evidence>
<accession>A0A1T4LYX6</accession>
<comment type="pathway">
    <text evidence="3 17 18">Cell wall biogenesis; peptidoglycan biosynthesis.</text>
</comment>
<sequence>MDLKDKKVLVLGYARTGRGAAEFLVSQGANVTINDLNDLSEEPSIEELKAKGVIVVDKKQPVTLLNENFDFIVKNPGIPYQIELLQAAIAQEIPIYTDIEIFDWYNPGILIGITGSNGKTTTTTLVNNILQNSQYQAHLAGNIGIPTLSVLPKVKENDVVTMELSSFQLMGTDKFKPHIAAITNIFSAHLDYHGTREEYVKAKLRLIQNQDNHDFIIFNADQKELAGYVVESPANKVPFARLNLTDSVRQTGAYYENGGLYFKGELIMKEDDIQIPGEHNIENILVAIAITKILNVPNNIIHDTIMNYQGVEYRIQPVGIYNGISYYNDSKATNPDATITALKSFTEPTIYIGGGLDRGITFEELVPYLENVKVAILYGESKEIMKEAMEQAQIEEIVMVDNLEQATKAAQSYAESGDVVLLSPACASWDQYQSFEERGAQFNELIVALNQ</sequence>
<dbReference type="Gene3D" id="3.90.190.20">
    <property type="entry name" value="Mur ligase, C-terminal domain"/>
    <property type="match status" value="1"/>
</dbReference>
<keyword evidence="11 17" id="KW-0133">Cell shape</keyword>
<dbReference type="HAMAP" id="MF_00639">
    <property type="entry name" value="MurD"/>
    <property type="match status" value="1"/>
</dbReference>
<dbReference type="SUPFAM" id="SSF53244">
    <property type="entry name" value="MurD-like peptide ligases, peptide-binding domain"/>
    <property type="match status" value="1"/>
</dbReference>
<dbReference type="SUPFAM" id="SSF51984">
    <property type="entry name" value="MurCD N-terminal domain"/>
    <property type="match status" value="1"/>
</dbReference>
<evidence type="ECO:0000259" key="19">
    <source>
        <dbReference type="Pfam" id="PF02875"/>
    </source>
</evidence>
<evidence type="ECO:0000256" key="18">
    <source>
        <dbReference type="RuleBase" id="RU003664"/>
    </source>
</evidence>
<dbReference type="Proteomes" id="UP000189941">
    <property type="component" value="Unassembled WGS sequence"/>
</dbReference>
<dbReference type="GO" id="GO:0009252">
    <property type="term" value="P:peptidoglycan biosynthetic process"/>
    <property type="evidence" value="ECO:0007669"/>
    <property type="project" value="UniProtKB-UniRule"/>
</dbReference>
<dbReference type="EC" id="6.3.2.9" evidence="5 17"/>
<dbReference type="GO" id="GO:0005737">
    <property type="term" value="C:cytoplasm"/>
    <property type="evidence" value="ECO:0007669"/>
    <property type="project" value="UniProtKB-SubCell"/>
</dbReference>
<comment type="function">
    <text evidence="1 17 18">Cell wall formation. Catalyzes the addition of glutamate to the nucleotide precursor UDP-N-acetylmuramoyl-L-alanine (UMA).</text>
</comment>
<dbReference type="GO" id="GO:0005524">
    <property type="term" value="F:ATP binding"/>
    <property type="evidence" value="ECO:0007669"/>
    <property type="project" value="UniProtKB-UniRule"/>
</dbReference>
<feature type="binding site" evidence="17">
    <location>
        <begin position="115"/>
        <end position="121"/>
    </location>
    <ligand>
        <name>ATP</name>
        <dbReference type="ChEBI" id="CHEBI:30616"/>
    </ligand>
</feature>